<dbReference type="Gene3D" id="2.30.330.10">
    <property type="entry name" value="SpoA-like"/>
    <property type="match status" value="1"/>
</dbReference>
<comment type="caution">
    <text evidence="9">The sequence shown here is derived from an EMBL/GenBank/DDBJ whole genome shotgun (WGS) entry which is preliminary data.</text>
</comment>
<reference evidence="9 10" key="1">
    <citation type="submission" date="2018-01" db="EMBL/GenBank/DDBJ databases">
        <title>Metagenomic assembled genomes from two thermal pools in the Uzon Caldera, Kamchatka, Russia.</title>
        <authorList>
            <person name="Wilkins L."/>
            <person name="Ettinger C."/>
        </authorList>
    </citation>
    <scope>NUCLEOTIDE SEQUENCE [LARGE SCALE GENOMIC DNA]</scope>
    <source>
        <strain evidence="9">ZAV-05</strain>
    </source>
</reference>
<dbReference type="Proteomes" id="UP000242881">
    <property type="component" value="Unassembled WGS sequence"/>
</dbReference>
<name>A0A2J6WJ35_9BACT</name>
<evidence type="ECO:0000313" key="9">
    <source>
        <dbReference type="EMBL" id="PMP70309.1"/>
    </source>
</evidence>
<comment type="subcellular location">
    <subcellularLocation>
        <location evidence="1">Cell membrane</location>
        <topology evidence="1">Peripheral membrane protein</topology>
        <orientation evidence="1">Cytoplasmic side</orientation>
    </subcellularLocation>
</comment>
<dbReference type="RefSeq" id="WP_424605353.1">
    <property type="nucleotide sequence ID" value="NZ_JBNAVA010000003.1"/>
</dbReference>
<evidence type="ECO:0000256" key="5">
    <source>
        <dbReference type="ARBA" id="ARBA00022500"/>
    </source>
</evidence>
<feature type="domain" description="Flagellar motor switch protein FliN-like C-terminal" evidence="8">
    <location>
        <begin position="10"/>
        <end position="78"/>
    </location>
</feature>
<evidence type="ECO:0000256" key="6">
    <source>
        <dbReference type="ARBA" id="ARBA00022779"/>
    </source>
</evidence>
<protein>
    <recommendedName>
        <fullName evidence="3">Flagellar motor switch protein FliN</fullName>
    </recommendedName>
</protein>
<organism evidence="9 10">
    <name type="scientific">Calditerrivibrio nitroreducens</name>
    <dbReference type="NCBI Taxonomy" id="477976"/>
    <lineage>
        <taxon>Bacteria</taxon>
        <taxon>Pseudomonadati</taxon>
        <taxon>Deferribacterota</taxon>
        <taxon>Deferribacteres</taxon>
        <taxon>Deferribacterales</taxon>
        <taxon>Calditerrivibrionaceae</taxon>
    </lineage>
</organism>
<evidence type="ECO:0000256" key="4">
    <source>
        <dbReference type="ARBA" id="ARBA00022475"/>
    </source>
</evidence>
<sequence>MDKEYAIKHFSDVIMDVTVELGRKLCTIGELLSWEQGTIIKLNKTSGEVVDMLVNNKPLAIGEIMVLDEKFAFRLSDIQTKAALTEMKKDRLYE</sequence>
<dbReference type="AlphaFoldDB" id="A0A2J6WJ35"/>
<dbReference type="GO" id="GO:0005886">
    <property type="term" value="C:plasma membrane"/>
    <property type="evidence" value="ECO:0007669"/>
    <property type="project" value="UniProtKB-SubCell"/>
</dbReference>
<dbReference type="PRINTS" id="PR00956">
    <property type="entry name" value="FLGMOTORFLIN"/>
</dbReference>
<dbReference type="InterPro" id="IPR001172">
    <property type="entry name" value="FliN_T3SS_HrcQb"/>
</dbReference>
<evidence type="ECO:0000256" key="3">
    <source>
        <dbReference type="ARBA" id="ARBA00021897"/>
    </source>
</evidence>
<dbReference type="GO" id="GO:0003774">
    <property type="term" value="F:cytoskeletal motor activity"/>
    <property type="evidence" value="ECO:0007669"/>
    <property type="project" value="InterPro"/>
</dbReference>
<dbReference type="Pfam" id="PF01052">
    <property type="entry name" value="FliMN_C"/>
    <property type="match status" value="1"/>
</dbReference>
<evidence type="ECO:0000256" key="1">
    <source>
        <dbReference type="ARBA" id="ARBA00004413"/>
    </source>
</evidence>
<comment type="similarity">
    <text evidence="2">Belongs to the FliN/MopA/SpaO family.</text>
</comment>
<gene>
    <name evidence="9" type="ORF">C0187_05655</name>
</gene>
<accession>A0A2J6WJ35</accession>
<dbReference type="InterPro" id="IPR051469">
    <property type="entry name" value="FliN/MopA/SpaO"/>
</dbReference>
<evidence type="ECO:0000259" key="8">
    <source>
        <dbReference type="Pfam" id="PF01052"/>
    </source>
</evidence>
<proteinExistence type="inferred from homology"/>
<keyword evidence="5" id="KW-0145">Chemotaxis</keyword>
<dbReference type="PANTHER" id="PTHR43484:SF1">
    <property type="entry name" value="FLAGELLAR MOTOR SWITCH PROTEIN FLIN"/>
    <property type="match status" value="1"/>
</dbReference>
<dbReference type="GO" id="GO:0006935">
    <property type="term" value="P:chemotaxis"/>
    <property type="evidence" value="ECO:0007669"/>
    <property type="project" value="UniProtKB-KW"/>
</dbReference>
<evidence type="ECO:0000256" key="2">
    <source>
        <dbReference type="ARBA" id="ARBA00009226"/>
    </source>
</evidence>
<dbReference type="InterPro" id="IPR036429">
    <property type="entry name" value="SpoA-like_sf"/>
</dbReference>
<keyword evidence="6" id="KW-0283">Flagellar rotation</keyword>
<dbReference type="EMBL" id="PNIN01000055">
    <property type="protein sequence ID" value="PMP70309.1"/>
    <property type="molecule type" value="Genomic_DNA"/>
</dbReference>
<keyword evidence="7" id="KW-0472">Membrane</keyword>
<evidence type="ECO:0000313" key="10">
    <source>
        <dbReference type="Proteomes" id="UP000242881"/>
    </source>
</evidence>
<dbReference type="PANTHER" id="PTHR43484">
    <property type="match status" value="1"/>
</dbReference>
<dbReference type="SUPFAM" id="SSF101801">
    <property type="entry name" value="Surface presentation of antigens (SPOA)"/>
    <property type="match status" value="1"/>
</dbReference>
<dbReference type="GO" id="GO:0009425">
    <property type="term" value="C:bacterial-type flagellum basal body"/>
    <property type="evidence" value="ECO:0007669"/>
    <property type="project" value="InterPro"/>
</dbReference>
<dbReference type="GO" id="GO:0071973">
    <property type="term" value="P:bacterial-type flagellum-dependent cell motility"/>
    <property type="evidence" value="ECO:0007669"/>
    <property type="project" value="InterPro"/>
</dbReference>
<dbReference type="InterPro" id="IPR001543">
    <property type="entry name" value="FliN-like_C"/>
</dbReference>
<evidence type="ECO:0000256" key="7">
    <source>
        <dbReference type="ARBA" id="ARBA00023136"/>
    </source>
</evidence>
<keyword evidence="4" id="KW-1003">Cell membrane</keyword>